<dbReference type="GO" id="GO:0017004">
    <property type="term" value="P:cytochrome complex assembly"/>
    <property type="evidence" value="ECO:0007669"/>
    <property type="project" value="InterPro"/>
</dbReference>
<feature type="transmembrane region" description="Helical" evidence="6">
    <location>
        <begin position="169"/>
        <end position="195"/>
    </location>
</feature>
<evidence type="ECO:0000256" key="6">
    <source>
        <dbReference type="SAM" id="Phobius"/>
    </source>
</evidence>
<protein>
    <submittedName>
        <fullName evidence="8">Cytochrome c biogenesis protein CcdA</fullName>
    </submittedName>
</protein>
<feature type="transmembrane region" description="Helical" evidence="6">
    <location>
        <begin position="207"/>
        <end position="231"/>
    </location>
</feature>
<evidence type="ECO:0000256" key="2">
    <source>
        <dbReference type="ARBA" id="ARBA00006143"/>
    </source>
</evidence>
<gene>
    <name evidence="8" type="ORF">FK219_008425</name>
</gene>
<dbReference type="InterPro" id="IPR003834">
    <property type="entry name" value="Cyt_c_assmbl_TM_dom"/>
</dbReference>
<comment type="subcellular location">
    <subcellularLocation>
        <location evidence="1">Membrane</location>
        <topology evidence="1">Multi-pass membrane protein</topology>
    </subcellularLocation>
</comment>
<reference evidence="8 9" key="1">
    <citation type="submission" date="2019-06" db="EMBL/GenBank/DDBJ databases">
        <authorList>
            <person name="De-Chao Zhang Q."/>
        </authorList>
    </citation>
    <scope>NUCLEOTIDE SEQUENCE [LARGE SCALE GENOMIC DNA]</scope>
    <source>
        <strain evidence="8 9">KN1116</strain>
    </source>
</reference>
<name>A0A9E5JM95_9MICO</name>
<proteinExistence type="inferred from homology"/>
<reference evidence="8 9" key="2">
    <citation type="submission" date="2020-03" db="EMBL/GenBank/DDBJ databases">
        <title>Chryseoglobus sp. isolated from a deep-sea seamount.</title>
        <authorList>
            <person name="Zhang D.-C."/>
        </authorList>
    </citation>
    <scope>NUCLEOTIDE SEQUENCE [LARGE SCALE GENOMIC DNA]</scope>
    <source>
        <strain evidence="8 9">KN1116</strain>
    </source>
</reference>
<dbReference type="PANTHER" id="PTHR31272:SF4">
    <property type="entry name" value="CYTOCHROME C-TYPE BIOGENESIS PROTEIN HI_1454-RELATED"/>
    <property type="match status" value="1"/>
</dbReference>
<sequence length="246" mass="25698">MSVGELVFSGSLLVALPIALLAGVIAFVSPCVLPLVPGYLAYVTGFSRADQLSSDRGRVVLGASFFVLGFTVVFVGFSLLFATAGLVLQTQLDLITRLAGAVVIVMGFVFIGQVTFLQRTVRPRWQIATGLGGAPLLGIVFGLGWAPCMGPTLAAVYSLALTEGGLGRAALIGFVYCLGLGIPFLLVAMGFGWMTRATAWLKRHIRVINVIGGGILIVIGLAMVTGLWQVFVSNLGVVINGTVTPL</sequence>
<dbReference type="RefSeq" id="WP_152583660.1">
    <property type="nucleotide sequence ID" value="NZ_VIKT02000012.1"/>
</dbReference>
<evidence type="ECO:0000259" key="7">
    <source>
        <dbReference type="Pfam" id="PF02683"/>
    </source>
</evidence>
<dbReference type="InterPro" id="IPR051790">
    <property type="entry name" value="Cytochrome_c-biogenesis_DsbD"/>
</dbReference>
<dbReference type="EMBL" id="VIKT02000012">
    <property type="protein sequence ID" value="NHF63263.1"/>
    <property type="molecule type" value="Genomic_DNA"/>
</dbReference>
<keyword evidence="5 6" id="KW-0472">Membrane</keyword>
<keyword evidence="9" id="KW-1185">Reference proteome</keyword>
<evidence type="ECO:0000256" key="4">
    <source>
        <dbReference type="ARBA" id="ARBA00022989"/>
    </source>
</evidence>
<dbReference type="Proteomes" id="UP000818266">
    <property type="component" value="Unassembled WGS sequence"/>
</dbReference>
<dbReference type="OrthoDB" id="9803065at2"/>
<keyword evidence="4 6" id="KW-1133">Transmembrane helix</keyword>
<dbReference type="PANTHER" id="PTHR31272">
    <property type="entry name" value="CYTOCHROME C-TYPE BIOGENESIS PROTEIN HI_1454-RELATED"/>
    <property type="match status" value="1"/>
</dbReference>
<comment type="caution">
    <text evidence="8">The sequence shown here is derived from an EMBL/GenBank/DDBJ whole genome shotgun (WGS) entry which is preliminary data.</text>
</comment>
<dbReference type="AlphaFoldDB" id="A0A9E5JM95"/>
<feature type="transmembrane region" description="Helical" evidence="6">
    <location>
        <begin position="136"/>
        <end position="157"/>
    </location>
</feature>
<comment type="similarity">
    <text evidence="2">Belongs to the DsbD family.</text>
</comment>
<feature type="transmembrane region" description="Helical" evidence="6">
    <location>
        <begin position="12"/>
        <end position="42"/>
    </location>
</feature>
<evidence type="ECO:0000256" key="3">
    <source>
        <dbReference type="ARBA" id="ARBA00022692"/>
    </source>
</evidence>
<keyword evidence="3 6" id="KW-0812">Transmembrane</keyword>
<evidence type="ECO:0000256" key="1">
    <source>
        <dbReference type="ARBA" id="ARBA00004141"/>
    </source>
</evidence>
<feature type="domain" description="Cytochrome C biogenesis protein transmembrane" evidence="7">
    <location>
        <begin position="13"/>
        <end position="210"/>
    </location>
</feature>
<accession>A0A9E5JM95</accession>
<dbReference type="GO" id="GO:0016020">
    <property type="term" value="C:membrane"/>
    <property type="evidence" value="ECO:0007669"/>
    <property type="project" value="UniProtKB-SubCell"/>
</dbReference>
<dbReference type="Pfam" id="PF02683">
    <property type="entry name" value="DsbD_TM"/>
    <property type="match status" value="1"/>
</dbReference>
<feature type="transmembrane region" description="Helical" evidence="6">
    <location>
        <begin position="94"/>
        <end position="116"/>
    </location>
</feature>
<evidence type="ECO:0000256" key="5">
    <source>
        <dbReference type="ARBA" id="ARBA00023136"/>
    </source>
</evidence>
<evidence type="ECO:0000313" key="8">
    <source>
        <dbReference type="EMBL" id="NHF63263.1"/>
    </source>
</evidence>
<feature type="transmembrane region" description="Helical" evidence="6">
    <location>
        <begin position="63"/>
        <end position="88"/>
    </location>
</feature>
<evidence type="ECO:0000313" key="9">
    <source>
        <dbReference type="Proteomes" id="UP000818266"/>
    </source>
</evidence>
<organism evidence="8 9">
    <name type="scientific">Microcella pacifica</name>
    <dbReference type="NCBI Taxonomy" id="2591847"/>
    <lineage>
        <taxon>Bacteria</taxon>
        <taxon>Bacillati</taxon>
        <taxon>Actinomycetota</taxon>
        <taxon>Actinomycetes</taxon>
        <taxon>Micrococcales</taxon>
        <taxon>Microbacteriaceae</taxon>
        <taxon>Microcella</taxon>
    </lineage>
</organism>